<protein>
    <submittedName>
        <fullName evidence="2">Uncharacterized protein</fullName>
    </submittedName>
</protein>
<evidence type="ECO:0000313" key="2">
    <source>
        <dbReference type="EMBL" id="GGG21485.1"/>
    </source>
</evidence>
<dbReference type="AlphaFoldDB" id="A0A8J3EA30"/>
<dbReference type="Proteomes" id="UP000597507">
    <property type="component" value="Unassembled WGS sequence"/>
</dbReference>
<organism evidence="2 3">
    <name type="scientific">Caldovatus sediminis</name>
    <dbReference type="NCBI Taxonomy" id="2041189"/>
    <lineage>
        <taxon>Bacteria</taxon>
        <taxon>Pseudomonadati</taxon>
        <taxon>Pseudomonadota</taxon>
        <taxon>Alphaproteobacteria</taxon>
        <taxon>Acetobacterales</taxon>
        <taxon>Roseomonadaceae</taxon>
        <taxon>Caldovatus</taxon>
    </lineage>
</organism>
<proteinExistence type="predicted"/>
<evidence type="ECO:0000313" key="3">
    <source>
        <dbReference type="Proteomes" id="UP000597507"/>
    </source>
</evidence>
<name>A0A8J3EA30_9PROT</name>
<feature type="compositionally biased region" description="Polar residues" evidence="1">
    <location>
        <begin position="79"/>
        <end position="92"/>
    </location>
</feature>
<dbReference type="RefSeq" id="WP_188898543.1">
    <property type="nucleotide sequence ID" value="NZ_BMKS01000002.1"/>
</dbReference>
<sequence>MPKFPWNGWAYAWGRKRGDAENLVKDVKQDIEQEARQDIGQEQKAETSQTNTAVLFSYNTKTGNGPDYIFVHSTVSVTQNNASETSQQQTAGQEAEQKADNEFAVEQQAGTGLSYPNDSVWG</sequence>
<reference evidence="2 3" key="1">
    <citation type="journal article" date="2014" name="Int. J. Syst. Evol. Microbiol.">
        <title>Complete genome sequence of Corynebacterium casei LMG S-19264T (=DSM 44701T), isolated from a smear-ripened cheese.</title>
        <authorList>
            <consortium name="US DOE Joint Genome Institute (JGI-PGF)"/>
            <person name="Walter F."/>
            <person name="Albersmeier A."/>
            <person name="Kalinowski J."/>
            <person name="Ruckert C."/>
        </authorList>
    </citation>
    <scope>NUCLEOTIDE SEQUENCE [LARGE SCALE GENOMIC DNA]</scope>
    <source>
        <strain evidence="2 3">CGMCC 1.16330</strain>
    </source>
</reference>
<comment type="caution">
    <text evidence="2">The sequence shown here is derived from an EMBL/GenBank/DDBJ whole genome shotgun (WGS) entry which is preliminary data.</text>
</comment>
<accession>A0A8J3EA30</accession>
<feature type="region of interest" description="Disordered" evidence="1">
    <location>
        <begin position="79"/>
        <end position="99"/>
    </location>
</feature>
<gene>
    <name evidence="2" type="ORF">GCM10010964_07110</name>
</gene>
<evidence type="ECO:0000256" key="1">
    <source>
        <dbReference type="SAM" id="MobiDB-lite"/>
    </source>
</evidence>
<keyword evidence="3" id="KW-1185">Reference proteome</keyword>
<dbReference type="EMBL" id="BMKS01000002">
    <property type="protein sequence ID" value="GGG21485.1"/>
    <property type="molecule type" value="Genomic_DNA"/>
</dbReference>